<dbReference type="EMBL" id="CAICTM010000365">
    <property type="protein sequence ID" value="CAB9508922.1"/>
    <property type="molecule type" value="Genomic_DNA"/>
</dbReference>
<comment type="caution">
    <text evidence="3">The sequence shown here is derived from an EMBL/GenBank/DDBJ whole genome shotgun (WGS) entry which is preliminary data.</text>
</comment>
<dbReference type="SUPFAM" id="SSF47769">
    <property type="entry name" value="SAM/Pointed domain"/>
    <property type="match status" value="1"/>
</dbReference>
<keyword evidence="4" id="KW-1185">Reference proteome</keyword>
<feature type="region of interest" description="Disordered" evidence="1">
    <location>
        <begin position="80"/>
        <end position="131"/>
    </location>
</feature>
<feature type="compositionally biased region" description="Polar residues" evidence="1">
    <location>
        <begin position="93"/>
        <end position="108"/>
    </location>
</feature>
<proteinExistence type="predicted"/>
<dbReference type="InterPro" id="IPR013761">
    <property type="entry name" value="SAM/pointed_sf"/>
</dbReference>
<organism evidence="3 4">
    <name type="scientific">Seminavis robusta</name>
    <dbReference type="NCBI Taxonomy" id="568900"/>
    <lineage>
        <taxon>Eukaryota</taxon>
        <taxon>Sar</taxon>
        <taxon>Stramenopiles</taxon>
        <taxon>Ochrophyta</taxon>
        <taxon>Bacillariophyta</taxon>
        <taxon>Bacillariophyceae</taxon>
        <taxon>Bacillariophycidae</taxon>
        <taxon>Naviculales</taxon>
        <taxon>Naviculaceae</taxon>
        <taxon>Seminavis</taxon>
    </lineage>
</organism>
<evidence type="ECO:0000259" key="2">
    <source>
        <dbReference type="PROSITE" id="PS50105"/>
    </source>
</evidence>
<dbReference type="Gene3D" id="1.10.150.50">
    <property type="entry name" value="Transcription Factor, Ets-1"/>
    <property type="match status" value="1"/>
</dbReference>
<gene>
    <name evidence="3" type="ORF">SEMRO_366_G127690.1</name>
</gene>
<feature type="compositionally biased region" description="Acidic residues" evidence="1">
    <location>
        <begin position="122"/>
        <end position="131"/>
    </location>
</feature>
<feature type="domain" description="SAM" evidence="2">
    <location>
        <begin position="12"/>
        <end position="81"/>
    </location>
</feature>
<feature type="region of interest" description="Disordered" evidence="1">
    <location>
        <begin position="291"/>
        <end position="356"/>
    </location>
</feature>
<sequence length="356" mass="40230">MGSAPSKTLEEWSSEDLSQELTRLGPKYQSYSGAIADNGLDGSILASLTDQELDETLDDLGFQNRLHRLVVRKKLAAVSRSSSKSTSSEEELTQWSSHPCLEETTTAIHSERQKDQQVTPEREEEVDNDEELTEADLAIFDDIVADILEKTNDSSICYVGVHLIQNEGQLLLSGALRESEDDDDHSVDSLQRWHLRPHQESLCSTLVRTKTQDTFMKVKLPRMGMTYRGHVLCNSHGHREMAGRVERHMRPRETLITKTAARKARLKLSLEGDDAEPELTHLFQGAAEMLEKENNEPEQVAKPPSQLQPLGYVNASDHTVRRGSFSRLPPEQTPRPLLQPPESYTTNNKPTRTRRR</sequence>
<protein>
    <recommendedName>
        <fullName evidence="2">SAM domain-containing protein</fullName>
    </recommendedName>
</protein>
<dbReference type="PROSITE" id="PS50105">
    <property type="entry name" value="SAM_DOMAIN"/>
    <property type="match status" value="1"/>
</dbReference>
<name>A0A9N8DTV1_9STRA</name>
<evidence type="ECO:0000313" key="3">
    <source>
        <dbReference type="EMBL" id="CAB9508922.1"/>
    </source>
</evidence>
<evidence type="ECO:0000256" key="1">
    <source>
        <dbReference type="SAM" id="MobiDB-lite"/>
    </source>
</evidence>
<accession>A0A9N8DTV1</accession>
<dbReference type="Proteomes" id="UP001153069">
    <property type="component" value="Unassembled WGS sequence"/>
</dbReference>
<dbReference type="InterPro" id="IPR001660">
    <property type="entry name" value="SAM"/>
</dbReference>
<evidence type="ECO:0000313" key="4">
    <source>
        <dbReference type="Proteomes" id="UP001153069"/>
    </source>
</evidence>
<reference evidence="3" key="1">
    <citation type="submission" date="2020-06" db="EMBL/GenBank/DDBJ databases">
        <authorList>
            <consortium name="Plant Systems Biology data submission"/>
        </authorList>
    </citation>
    <scope>NUCLEOTIDE SEQUENCE</scope>
    <source>
        <strain evidence="3">D6</strain>
    </source>
</reference>
<dbReference type="AlphaFoldDB" id="A0A9N8DTV1"/>